<evidence type="ECO:0000313" key="2">
    <source>
        <dbReference type="EMBL" id="MDR6237804.1"/>
    </source>
</evidence>
<feature type="chain" id="PRO_5042113266" evidence="1">
    <location>
        <begin position="21"/>
        <end position="151"/>
    </location>
</feature>
<protein>
    <submittedName>
        <fullName evidence="2">Antitoxin component YwqK of YwqJK toxin-antitoxin module</fullName>
    </submittedName>
</protein>
<organism evidence="2 3">
    <name type="scientific">Aureibacter tunicatorum</name>
    <dbReference type="NCBI Taxonomy" id="866807"/>
    <lineage>
        <taxon>Bacteria</taxon>
        <taxon>Pseudomonadati</taxon>
        <taxon>Bacteroidota</taxon>
        <taxon>Cytophagia</taxon>
        <taxon>Cytophagales</taxon>
        <taxon>Persicobacteraceae</taxon>
        <taxon>Aureibacter</taxon>
    </lineage>
</organism>
<evidence type="ECO:0000256" key="1">
    <source>
        <dbReference type="SAM" id="SignalP"/>
    </source>
</evidence>
<dbReference type="Pfam" id="PF07661">
    <property type="entry name" value="MORN_2"/>
    <property type="match status" value="3"/>
</dbReference>
<evidence type="ECO:0000313" key="3">
    <source>
        <dbReference type="Proteomes" id="UP001185092"/>
    </source>
</evidence>
<dbReference type="EMBL" id="JAVDQD010000001">
    <property type="protein sequence ID" value="MDR6237804.1"/>
    <property type="molecule type" value="Genomic_DNA"/>
</dbReference>
<dbReference type="AlphaFoldDB" id="A0AAE4BPC0"/>
<feature type="signal peptide" evidence="1">
    <location>
        <begin position="1"/>
        <end position="20"/>
    </location>
</feature>
<proteinExistence type="predicted"/>
<dbReference type="RefSeq" id="WP_309937275.1">
    <property type="nucleotide sequence ID" value="NZ_AP025305.1"/>
</dbReference>
<reference evidence="2" key="1">
    <citation type="submission" date="2023-07" db="EMBL/GenBank/DDBJ databases">
        <title>Genomic Encyclopedia of Type Strains, Phase IV (KMG-IV): sequencing the most valuable type-strain genomes for metagenomic binning, comparative biology and taxonomic classification.</title>
        <authorList>
            <person name="Goeker M."/>
        </authorList>
    </citation>
    <scope>NUCLEOTIDE SEQUENCE</scope>
    <source>
        <strain evidence="2">DSM 26174</strain>
    </source>
</reference>
<keyword evidence="1" id="KW-0732">Signal</keyword>
<dbReference type="Proteomes" id="UP001185092">
    <property type="component" value="Unassembled WGS sequence"/>
</dbReference>
<sequence>MKNILAILIVMVMASISTFASDGIKEVDGKYYTKDGKEFTGKLESYYENGQLSQVQHFSLGLVEGPIIRYYENGNIKEIGHYTDNSKSGQWTRWDDANRIVAIAKYTQGLKDGKWIVWDSNKGVRYEISYNAGNRENVKVVESDGSMLASK</sequence>
<dbReference type="Gene3D" id="3.90.930.1">
    <property type="match status" value="1"/>
</dbReference>
<dbReference type="InterPro" id="IPR011652">
    <property type="entry name" value="MORN_2"/>
</dbReference>
<gene>
    <name evidence="2" type="ORF">HNQ88_000780</name>
</gene>
<dbReference type="SUPFAM" id="SSF82185">
    <property type="entry name" value="Histone H3 K4-specific methyltransferase SET7/9 N-terminal domain"/>
    <property type="match status" value="1"/>
</dbReference>
<keyword evidence="3" id="KW-1185">Reference proteome</keyword>
<name>A0AAE4BPC0_9BACT</name>
<accession>A0AAE4BPC0</accession>
<comment type="caution">
    <text evidence="2">The sequence shown here is derived from an EMBL/GenBank/DDBJ whole genome shotgun (WGS) entry which is preliminary data.</text>
</comment>